<feature type="region of interest" description="Disordered" evidence="1">
    <location>
        <begin position="1"/>
        <end position="26"/>
    </location>
</feature>
<evidence type="ECO:0000313" key="4">
    <source>
        <dbReference type="Proteomes" id="UP001152797"/>
    </source>
</evidence>
<proteinExistence type="predicted"/>
<organism evidence="2">
    <name type="scientific">Cladocopium goreaui</name>
    <dbReference type="NCBI Taxonomy" id="2562237"/>
    <lineage>
        <taxon>Eukaryota</taxon>
        <taxon>Sar</taxon>
        <taxon>Alveolata</taxon>
        <taxon>Dinophyceae</taxon>
        <taxon>Suessiales</taxon>
        <taxon>Symbiodiniaceae</taxon>
        <taxon>Cladocopium</taxon>
    </lineage>
</organism>
<dbReference type="Proteomes" id="UP001152797">
    <property type="component" value="Unassembled WGS sequence"/>
</dbReference>
<reference evidence="3 4" key="2">
    <citation type="submission" date="2024-05" db="EMBL/GenBank/DDBJ databases">
        <authorList>
            <person name="Chen Y."/>
            <person name="Shah S."/>
            <person name="Dougan E. K."/>
            <person name="Thang M."/>
            <person name="Chan C."/>
        </authorList>
    </citation>
    <scope>NUCLEOTIDE SEQUENCE [LARGE SCALE GENOMIC DNA]</scope>
</reference>
<dbReference type="EMBL" id="CAMXCT030001265">
    <property type="protein sequence ID" value="CAL4775734.1"/>
    <property type="molecule type" value="Genomic_DNA"/>
</dbReference>
<accession>A0A9P1CC28</accession>
<feature type="compositionally biased region" description="Polar residues" evidence="1">
    <location>
        <begin position="1"/>
        <end position="10"/>
    </location>
</feature>
<evidence type="ECO:0000313" key="3">
    <source>
        <dbReference type="EMBL" id="CAL4775734.1"/>
    </source>
</evidence>
<feature type="region of interest" description="Disordered" evidence="1">
    <location>
        <begin position="59"/>
        <end position="87"/>
    </location>
</feature>
<gene>
    <name evidence="2" type="ORF">C1SCF055_LOCUS15596</name>
</gene>
<dbReference type="AlphaFoldDB" id="A0A9P1CC28"/>
<dbReference type="EMBL" id="CAMXCT020001265">
    <property type="protein sequence ID" value="CAL1141797.1"/>
    <property type="molecule type" value="Genomic_DNA"/>
</dbReference>
<evidence type="ECO:0000313" key="2">
    <source>
        <dbReference type="EMBL" id="CAI3988422.1"/>
    </source>
</evidence>
<protein>
    <submittedName>
        <fullName evidence="2">Uncharacterized protein</fullName>
    </submittedName>
</protein>
<comment type="caution">
    <text evidence="2">The sequence shown here is derived from an EMBL/GenBank/DDBJ whole genome shotgun (WGS) entry which is preliminary data.</text>
</comment>
<sequence length="154" mass="16588">MTLSRSVSSGPTTSTSARTASRVVSAPAARTVVSASRVVQSPASSPRVVQRGLAKVITERPRSAAPRTRLVARNDGATNGATTGAVDSVSRSSGMGWVEGNKVVPQLLGRSWNPCWDYLRLSRDFNYENIVKYRDLSGYNPLCNWLATGIITYI</sequence>
<dbReference type="EMBL" id="CAMXCT010001265">
    <property type="protein sequence ID" value="CAI3988422.1"/>
    <property type="molecule type" value="Genomic_DNA"/>
</dbReference>
<keyword evidence="4" id="KW-1185">Reference proteome</keyword>
<feature type="compositionally biased region" description="Low complexity" evidence="1">
    <location>
        <begin position="11"/>
        <end position="26"/>
    </location>
</feature>
<evidence type="ECO:0000256" key="1">
    <source>
        <dbReference type="SAM" id="MobiDB-lite"/>
    </source>
</evidence>
<name>A0A9P1CC28_9DINO</name>
<reference evidence="2" key="1">
    <citation type="submission" date="2022-10" db="EMBL/GenBank/DDBJ databases">
        <authorList>
            <person name="Chen Y."/>
            <person name="Dougan E. K."/>
            <person name="Chan C."/>
            <person name="Rhodes N."/>
            <person name="Thang M."/>
        </authorList>
    </citation>
    <scope>NUCLEOTIDE SEQUENCE</scope>
</reference>